<feature type="region of interest" description="Disordered" evidence="5">
    <location>
        <begin position="356"/>
        <end position="376"/>
    </location>
</feature>
<dbReference type="CDD" id="cd01392">
    <property type="entry name" value="HTH_LacI"/>
    <property type="match status" value="1"/>
</dbReference>
<dbReference type="Pfam" id="PF00356">
    <property type="entry name" value="LacI"/>
    <property type="match status" value="1"/>
</dbReference>
<feature type="region of interest" description="Disordered" evidence="5">
    <location>
        <begin position="14"/>
        <end position="33"/>
    </location>
</feature>
<dbReference type="Gene3D" id="3.40.50.2300">
    <property type="match status" value="2"/>
</dbReference>
<dbReference type="InterPro" id="IPR001761">
    <property type="entry name" value="Peripla_BP/Lac1_sug-bd_dom"/>
</dbReference>
<dbReference type="Pfam" id="PF00532">
    <property type="entry name" value="Peripla_BP_1"/>
    <property type="match status" value="1"/>
</dbReference>
<evidence type="ECO:0000313" key="8">
    <source>
        <dbReference type="Proteomes" id="UP001428817"/>
    </source>
</evidence>
<evidence type="ECO:0000313" key="7">
    <source>
        <dbReference type="EMBL" id="GAA5148662.1"/>
    </source>
</evidence>
<keyword evidence="3 7" id="KW-0238">DNA-binding</keyword>
<evidence type="ECO:0000256" key="4">
    <source>
        <dbReference type="ARBA" id="ARBA00023163"/>
    </source>
</evidence>
<dbReference type="SUPFAM" id="SSF53822">
    <property type="entry name" value="Periplasmic binding protein-like I"/>
    <property type="match status" value="1"/>
</dbReference>
<keyword evidence="4" id="KW-0804">Transcription</keyword>
<dbReference type="PROSITE" id="PS50932">
    <property type="entry name" value="HTH_LACI_2"/>
    <property type="match status" value="1"/>
</dbReference>
<dbReference type="PANTHER" id="PTHR30146:SF148">
    <property type="entry name" value="HTH-TYPE TRANSCRIPTIONAL REPRESSOR PURR-RELATED"/>
    <property type="match status" value="1"/>
</dbReference>
<gene>
    <name evidence="7" type="ORF">GCM10023321_11290</name>
</gene>
<proteinExistence type="predicted"/>
<accession>A0ABP9PNK9</accession>
<keyword evidence="2" id="KW-0805">Transcription regulation</keyword>
<dbReference type="EMBL" id="BAABJP010000004">
    <property type="protein sequence ID" value="GAA5148662.1"/>
    <property type="molecule type" value="Genomic_DNA"/>
</dbReference>
<dbReference type="InterPro" id="IPR000843">
    <property type="entry name" value="HTH_LacI"/>
</dbReference>
<dbReference type="SUPFAM" id="SSF47413">
    <property type="entry name" value="lambda repressor-like DNA-binding domains"/>
    <property type="match status" value="1"/>
</dbReference>
<evidence type="ECO:0000256" key="2">
    <source>
        <dbReference type="ARBA" id="ARBA00023015"/>
    </source>
</evidence>
<reference evidence="8" key="1">
    <citation type="journal article" date="2019" name="Int. J. Syst. Evol. Microbiol.">
        <title>The Global Catalogue of Microorganisms (GCM) 10K type strain sequencing project: providing services to taxonomists for standard genome sequencing and annotation.</title>
        <authorList>
            <consortium name="The Broad Institute Genomics Platform"/>
            <consortium name="The Broad Institute Genome Sequencing Center for Infectious Disease"/>
            <person name="Wu L."/>
            <person name="Ma J."/>
        </authorList>
    </citation>
    <scope>NUCLEOTIDE SEQUENCE [LARGE SCALE GENOMIC DNA]</scope>
    <source>
        <strain evidence="8">JCM 18303</strain>
    </source>
</reference>
<dbReference type="Gene3D" id="1.10.260.40">
    <property type="entry name" value="lambda repressor-like DNA-binding domains"/>
    <property type="match status" value="1"/>
</dbReference>
<keyword evidence="1" id="KW-0678">Repressor</keyword>
<evidence type="ECO:0000256" key="5">
    <source>
        <dbReference type="SAM" id="MobiDB-lite"/>
    </source>
</evidence>
<evidence type="ECO:0000259" key="6">
    <source>
        <dbReference type="PROSITE" id="PS50932"/>
    </source>
</evidence>
<dbReference type="InterPro" id="IPR028082">
    <property type="entry name" value="Peripla_BP_I"/>
</dbReference>
<keyword evidence="8" id="KW-1185">Reference proteome</keyword>
<protein>
    <submittedName>
        <fullName evidence="7">LacI family DNA-binding transcriptional regulator</fullName>
    </submittedName>
</protein>
<evidence type="ECO:0000256" key="1">
    <source>
        <dbReference type="ARBA" id="ARBA00022491"/>
    </source>
</evidence>
<dbReference type="PANTHER" id="PTHR30146">
    <property type="entry name" value="LACI-RELATED TRANSCRIPTIONAL REPRESSOR"/>
    <property type="match status" value="1"/>
</dbReference>
<organism evidence="7 8">
    <name type="scientific">Pseudonocardia eucalypti</name>
    <dbReference type="NCBI Taxonomy" id="648755"/>
    <lineage>
        <taxon>Bacteria</taxon>
        <taxon>Bacillati</taxon>
        <taxon>Actinomycetota</taxon>
        <taxon>Actinomycetes</taxon>
        <taxon>Pseudonocardiales</taxon>
        <taxon>Pseudonocardiaceae</taxon>
        <taxon>Pseudonocardia</taxon>
    </lineage>
</organism>
<evidence type="ECO:0000256" key="3">
    <source>
        <dbReference type="ARBA" id="ARBA00023125"/>
    </source>
</evidence>
<dbReference type="Proteomes" id="UP001428817">
    <property type="component" value="Unassembled WGS sequence"/>
</dbReference>
<dbReference type="GO" id="GO:0003677">
    <property type="term" value="F:DNA binding"/>
    <property type="evidence" value="ECO:0007669"/>
    <property type="project" value="UniProtKB-KW"/>
</dbReference>
<sequence>MRQIIPKRLRRVKSRTARRLGPSGRLSAMAPPNRLSRTGAVTLASLAERLGVHVSTVSRALSSHPEGVGEATVQRVRALAEELGYRRDEAARSLRTGQTRMIGVLVPNLTDVAHATIYDGIDQAAAQAGYNTVVSNTRDDVDLRRARLDLLLSRRVDGLIVADSRSDSNLIPELERAKVPFVLVMRRLPGQVSVTTDDVAGGQLVGAHLWELGHRRVGVVAGDPSASTGAERTRGFLDRFADAGVPVPDEYVIASSFHTDGGYRAAAELLRLPEPPTAIFAVNDFTAIGAMGAVRDAGLRVGVDVAVAGYNDLDLARHLPIGLTSVASPLTTMGELSTRTLLRLLAGGSARSVRLPPTLRARGSTLNSRRPRPSDG</sequence>
<comment type="caution">
    <text evidence="7">The sequence shown here is derived from an EMBL/GenBank/DDBJ whole genome shotgun (WGS) entry which is preliminary data.</text>
</comment>
<name>A0ABP9PNK9_9PSEU</name>
<feature type="domain" description="HTH lacI-type" evidence="6">
    <location>
        <begin position="41"/>
        <end position="96"/>
    </location>
</feature>
<dbReference type="SMART" id="SM00354">
    <property type="entry name" value="HTH_LACI"/>
    <property type="match status" value="1"/>
</dbReference>
<dbReference type="InterPro" id="IPR010982">
    <property type="entry name" value="Lambda_DNA-bd_dom_sf"/>
</dbReference>